<evidence type="ECO:0000256" key="1">
    <source>
        <dbReference type="ARBA" id="ARBA00022676"/>
    </source>
</evidence>
<dbReference type="Pfam" id="PF00534">
    <property type="entry name" value="Glycos_transf_1"/>
    <property type="match status" value="1"/>
</dbReference>
<evidence type="ECO:0000313" key="6">
    <source>
        <dbReference type="Proteomes" id="UP001236500"/>
    </source>
</evidence>
<evidence type="ECO:0000313" key="5">
    <source>
        <dbReference type="EMBL" id="WGL17289.1"/>
    </source>
</evidence>
<proteinExistence type="predicted"/>
<dbReference type="Gene3D" id="3.40.50.2000">
    <property type="entry name" value="Glycogen Phosphorylase B"/>
    <property type="match status" value="2"/>
</dbReference>
<keyword evidence="2" id="KW-0808">Transferase</keyword>
<dbReference type="EMBL" id="CP118605">
    <property type="protein sequence ID" value="WGL17289.1"/>
    <property type="molecule type" value="Genomic_DNA"/>
</dbReference>
<dbReference type="Proteomes" id="UP001236500">
    <property type="component" value="Chromosome"/>
</dbReference>
<dbReference type="PANTHER" id="PTHR12526">
    <property type="entry name" value="GLYCOSYLTRANSFERASE"/>
    <property type="match status" value="1"/>
</dbReference>
<keyword evidence="1" id="KW-0328">Glycosyltransferase</keyword>
<reference evidence="5 6" key="1">
    <citation type="submission" date="2023-02" db="EMBL/GenBank/DDBJ databases">
        <title>Description and genomic characterization of Microbulbifer bruguierae sp. nov., isolated from the sediment of mangrove plant Bruguiera sexangula.</title>
        <authorList>
            <person name="Long M."/>
        </authorList>
    </citation>
    <scope>NUCLEOTIDE SEQUENCE [LARGE SCALE GENOMIC DNA]</scope>
    <source>
        <strain evidence="5 6">H12</strain>
    </source>
</reference>
<organism evidence="5 6">
    <name type="scientific">Microbulbifer bruguierae</name>
    <dbReference type="NCBI Taxonomy" id="3029061"/>
    <lineage>
        <taxon>Bacteria</taxon>
        <taxon>Pseudomonadati</taxon>
        <taxon>Pseudomonadota</taxon>
        <taxon>Gammaproteobacteria</taxon>
        <taxon>Cellvibrionales</taxon>
        <taxon>Microbulbiferaceae</taxon>
        <taxon>Microbulbifer</taxon>
    </lineage>
</organism>
<dbReference type="InterPro" id="IPR028098">
    <property type="entry name" value="Glyco_trans_4-like_N"/>
</dbReference>
<name>A0ABY8NFZ6_9GAMM</name>
<evidence type="ECO:0000259" key="3">
    <source>
        <dbReference type="Pfam" id="PF00534"/>
    </source>
</evidence>
<dbReference type="Pfam" id="PF13439">
    <property type="entry name" value="Glyco_transf_4"/>
    <property type="match status" value="1"/>
</dbReference>
<sequence>MDATVSKNRVLVGNVFFSPTSFGGATVIAENMAIELKNNYGWDVIVVTTIDDPALPTYCVRRYSTYGIDIIGIKVPEFHFDKVGSWHNEQFNRVFGHVLDLVKPDIAHIHCIQNMGATCLQEIKSRRIPLVTTVHDCWWICERQFMINSMGHYCHQEKIDLNICRHCVADITMTRRRFRTLTNVLQESDLLLFPSKFHRDLHVANGIPSDKCIVNKNGVKPPSPDFFKKRKVEGEFIRFGFVGGPGPIKGSILINKALNEIELTNYELKVVDAGQTRSETWANDPTWDVPGKVSFIPPYTQENMDDFFSEIDVLLFPSQWKESFGLTVREAMIRGVWTIVTDAGGLTEDCIDGQNSTVIPLSQDHSYLREAIENILENGLNEVKEVSHISVISDQAKQLNSILSKAFTNQVESVNYIEDLECL</sequence>
<dbReference type="InterPro" id="IPR001296">
    <property type="entry name" value="Glyco_trans_1"/>
</dbReference>
<dbReference type="RefSeq" id="WP_280321134.1">
    <property type="nucleotide sequence ID" value="NZ_CP118605.1"/>
</dbReference>
<feature type="domain" description="Glycosyltransferase subfamily 4-like N-terminal" evidence="4">
    <location>
        <begin position="22"/>
        <end position="220"/>
    </location>
</feature>
<accession>A0ABY8NFZ6</accession>
<dbReference type="SUPFAM" id="SSF53756">
    <property type="entry name" value="UDP-Glycosyltransferase/glycogen phosphorylase"/>
    <property type="match status" value="1"/>
</dbReference>
<evidence type="ECO:0000259" key="4">
    <source>
        <dbReference type="Pfam" id="PF13439"/>
    </source>
</evidence>
<dbReference type="PANTHER" id="PTHR12526:SF510">
    <property type="entry name" value="D-INOSITOL 3-PHOSPHATE GLYCOSYLTRANSFERASE"/>
    <property type="match status" value="1"/>
</dbReference>
<keyword evidence="6" id="KW-1185">Reference proteome</keyword>
<feature type="domain" description="Glycosyl transferase family 1" evidence="3">
    <location>
        <begin position="227"/>
        <end position="379"/>
    </location>
</feature>
<evidence type="ECO:0000256" key="2">
    <source>
        <dbReference type="ARBA" id="ARBA00022679"/>
    </source>
</evidence>
<gene>
    <name evidence="5" type="ORF">PVT68_03065</name>
</gene>
<protein>
    <submittedName>
        <fullName evidence="5">Glycosyltransferase family 4 protein</fullName>
    </submittedName>
</protein>
<dbReference type="CDD" id="cd03823">
    <property type="entry name" value="GT4_ExpE7-like"/>
    <property type="match status" value="1"/>
</dbReference>